<dbReference type="Proteomes" id="UP001165065">
    <property type="component" value="Unassembled WGS sequence"/>
</dbReference>
<proteinExistence type="predicted"/>
<accession>A0A9W7L913</accession>
<dbReference type="GO" id="GO:0035197">
    <property type="term" value="F:siRNA binding"/>
    <property type="evidence" value="ECO:0007669"/>
    <property type="project" value="TreeGrafter"/>
</dbReference>
<dbReference type="InterPro" id="IPR048263">
    <property type="entry name" value="Arb2"/>
</dbReference>
<name>A0A9W7L913_9STRA</name>
<evidence type="ECO:0000313" key="2">
    <source>
        <dbReference type="Proteomes" id="UP001165065"/>
    </source>
</evidence>
<protein>
    <submittedName>
        <fullName evidence="1">Uncharacterized protein</fullName>
    </submittedName>
</protein>
<reference evidence="2" key="1">
    <citation type="journal article" date="2023" name="Commun. Biol.">
        <title>Genome analysis of Parmales, the sister group of diatoms, reveals the evolutionary specialization of diatoms from phago-mixotrophs to photoautotrophs.</title>
        <authorList>
            <person name="Ban H."/>
            <person name="Sato S."/>
            <person name="Yoshikawa S."/>
            <person name="Yamada K."/>
            <person name="Nakamura Y."/>
            <person name="Ichinomiya M."/>
            <person name="Sato N."/>
            <person name="Blanc-Mathieu R."/>
            <person name="Endo H."/>
            <person name="Kuwata A."/>
            <person name="Ogata H."/>
        </authorList>
    </citation>
    <scope>NUCLEOTIDE SEQUENCE [LARGE SCALE GENOMIC DNA]</scope>
</reference>
<evidence type="ECO:0000313" key="1">
    <source>
        <dbReference type="EMBL" id="GMI39119.1"/>
    </source>
</evidence>
<dbReference type="PANTHER" id="PTHR21357:SF4">
    <property type="entry name" value="FAM172 FAMILY PROTEIN HOMOLOG CG10038"/>
    <property type="match status" value="1"/>
</dbReference>
<dbReference type="OrthoDB" id="421951at2759"/>
<gene>
    <name evidence="1" type="ORF">TrCOL_g3420</name>
</gene>
<dbReference type="GO" id="GO:0031048">
    <property type="term" value="P:regulatory ncRNA-mediated heterochromatin formation"/>
    <property type="evidence" value="ECO:0007669"/>
    <property type="project" value="TreeGrafter"/>
</dbReference>
<keyword evidence="2" id="KW-1185">Reference proteome</keyword>
<organism evidence="1 2">
    <name type="scientific">Triparma columacea</name>
    <dbReference type="NCBI Taxonomy" id="722753"/>
    <lineage>
        <taxon>Eukaryota</taxon>
        <taxon>Sar</taxon>
        <taxon>Stramenopiles</taxon>
        <taxon>Ochrophyta</taxon>
        <taxon>Bolidophyceae</taxon>
        <taxon>Parmales</taxon>
        <taxon>Triparmaceae</taxon>
        <taxon>Triparma</taxon>
    </lineage>
</organism>
<sequence>MGNIFRRTSEKAIKVDSANTRDCISPRGASGLRRLGFKVKLDRLVFCGEGEASVQPPQGDDVNDDGEGGVVVNEDNFWMHVNGGKHYNDVARCCMDVAQDIMMETCGCRWVECTKGRVLCGGEERKDVLVVIPGKGRVDAGIMARSLLMKNGMRVGSVINIGERAWEEGWGVIMLAPNFSGSFQSGVAMATVKGQWEEVVMPLVRDSKGGSADVGRRKIHILAHSAGGAQVVECLRDCADGGAVGWLGKLCFTDSTHSLRQVSNEADLRAHLQNSELCRYWRTNSDLFGVEEYPVGSEFDVTIRDRDGKAEAANKRYWFGRFGTAPTHFCGTPDHASTTWKAEGEIIKFLFG</sequence>
<dbReference type="EMBL" id="BRYA01000097">
    <property type="protein sequence ID" value="GMI39119.1"/>
    <property type="molecule type" value="Genomic_DNA"/>
</dbReference>
<comment type="caution">
    <text evidence="1">The sequence shown here is derived from an EMBL/GenBank/DDBJ whole genome shotgun (WGS) entry which is preliminary data.</text>
</comment>
<dbReference type="AlphaFoldDB" id="A0A9W7L913"/>
<dbReference type="PANTHER" id="PTHR21357">
    <property type="entry name" value="FAM172 FAMILY PROTEIN HOMOLOG CG10038"/>
    <property type="match status" value="1"/>
</dbReference>
<dbReference type="GO" id="GO:0005634">
    <property type="term" value="C:nucleus"/>
    <property type="evidence" value="ECO:0007669"/>
    <property type="project" value="TreeGrafter"/>
</dbReference>